<dbReference type="Proteomes" id="UP000015388">
    <property type="component" value="Chromosome"/>
</dbReference>
<evidence type="ECO:0000313" key="2">
    <source>
        <dbReference type="EMBL" id="AGS34109.1"/>
    </source>
</evidence>
<dbReference type="KEGG" id="cmd:B841_03130"/>
<reference evidence="2 3" key="1">
    <citation type="submission" date="2012-11" db="EMBL/GenBank/DDBJ databases">
        <title>The complete genome sequence of Corynebacterium maris Coryn-1 (=DSM 45190).</title>
        <authorList>
            <person name="Schaffert L."/>
            <person name="Albersmeier A."/>
            <person name="Kalinowski J."/>
            <person name="Ruckert C."/>
        </authorList>
    </citation>
    <scope>NUCLEOTIDE SEQUENCE [LARGE SCALE GENOMIC DNA]</scope>
    <source>
        <strain evidence="3">Coryn-1</strain>
    </source>
</reference>
<feature type="coiled-coil region" evidence="1">
    <location>
        <begin position="195"/>
        <end position="226"/>
    </location>
</feature>
<dbReference type="RefSeq" id="WP_020934042.1">
    <property type="nucleotide sequence ID" value="NC_021915.1"/>
</dbReference>
<name>S5SSJ2_9CORY</name>
<dbReference type="OrthoDB" id="3350465at2"/>
<dbReference type="STRING" id="1224163.B841_03130"/>
<evidence type="ECO:0008006" key="4">
    <source>
        <dbReference type="Google" id="ProtNLM"/>
    </source>
</evidence>
<sequence>MSTRAIVPVQLSLTEGDFYTLWAPTWKEHGSEWQAFLGDDAHVLLFRSPAELLTFLDSGAAHDLTGHPEWEAFAARPADRVVPADDDAYDIVGAPALLAERASYLNVSELAGVFEVTSSLATVADAEDAVIFFASHSVLRNVERGSDHFAGDEGASEWNGVGRVVLSNWNKVVASLDSAVRVLDAADFDADDAQITDAQTRIDAAVAAAQEAAEETRRAREAAQQAADPYDSSPWAAAGIDPVKISIQGKSLYTLRTYLGSRPVFLGRYGEIFTFPSTKQLLRWMLDNDEHELAELATWQDLVTSATAGELIVSVHRDNSYSFTGLTEDIEKGPESVDTEQMNRAYELMADAADWAADDSLNSYLLANPRFQDYLSYMLGSTESSGYVPSRPYTDKAEGWKALEDMLIKRFSKF</sequence>
<dbReference type="eggNOG" id="ENOG502ZBFQ">
    <property type="taxonomic scope" value="Bacteria"/>
</dbReference>
<proteinExistence type="predicted"/>
<gene>
    <name evidence="2" type="ORF">B841_03130</name>
</gene>
<dbReference type="PATRIC" id="fig|1224163.3.peg.628"/>
<keyword evidence="3" id="KW-1185">Reference proteome</keyword>
<accession>S5SSJ2</accession>
<dbReference type="HOGENOM" id="CLU_653495_0_0_11"/>
<evidence type="ECO:0000313" key="3">
    <source>
        <dbReference type="Proteomes" id="UP000015388"/>
    </source>
</evidence>
<protein>
    <recommendedName>
        <fullName evidence="4">Primosomal protein</fullName>
    </recommendedName>
</protein>
<organism evidence="2 3">
    <name type="scientific">Corynebacterium maris DSM 45190</name>
    <dbReference type="NCBI Taxonomy" id="1224163"/>
    <lineage>
        <taxon>Bacteria</taxon>
        <taxon>Bacillati</taxon>
        <taxon>Actinomycetota</taxon>
        <taxon>Actinomycetes</taxon>
        <taxon>Mycobacteriales</taxon>
        <taxon>Corynebacteriaceae</taxon>
        <taxon>Corynebacterium</taxon>
    </lineage>
</organism>
<dbReference type="AlphaFoldDB" id="S5SSJ2"/>
<dbReference type="EMBL" id="CP003924">
    <property type="protein sequence ID" value="AGS34109.1"/>
    <property type="molecule type" value="Genomic_DNA"/>
</dbReference>
<evidence type="ECO:0000256" key="1">
    <source>
        <dbReference type="SAM" id="Coils"/>
    </source>
</evidence>
<keyword evidence="1" id="KW-0175">Coiled coil</keyword>